<keyword evidence="2" id="KW-0813">Transport</keyword>
<dbReference type="GO" id="GO:0005886">
    <property type="term" value="C:plasma membrane"/>
    <property type="evidence" value="ECO:0007669"/>
    <property type="project" value="TreeGrafter"/>
</dbReference>
<feature type="transmembrane region" description="Helical" evidence="6">
    <location>
        <begin position="187"/>
        <end position="209"/>
    </location>
</feature>
<reference evidence="10 12" key="2">
    <citation type="submission" date="2020-03" db="EMBL/GenBank/DDBJ databases">
        <title>Genomic Encyclopedia of Type Strains, Phase IV (KMG-IV): sequencing the most valuable type-strain genomes for metagenomic binning, comparative biology and taxonomic classification.</title>
        <authorList>
            <person name="Goeker M."/>
        </authorList>
    </citation>
    <scope>NUCLEOTIDE SEQUENCE [LARGE SCALE GENOMIC DNA]</scope>
    <source>
        <strain evidence="10 12">DSM 26613</strain>
    </source>
</reference>
<feature type="transmembrane region" description="Helical" evidence="6">
    <location>
        <begin position="62"/>
        <end position="82"/>
    </location>
</feature>
<dbReference type="RefSeq" id="WP_077734345.1">
    <property type="nucleotide sequence ID" value="NZ_BMCQ01000001.1"/>
</dbReference>
<dbReference type="PROSITE" id="PS50850">
    <property type="entry name" value="MFS"/>
    <property type="match status" value="1"/>
</dbReference>
<feature type="transmembrane region" description="Helical" evidence="6">
    <location>
        <begin position="152"/>
        <end position="175"/>
    </location>
</feature>
<feature type="transmembrane region" description="Helical" evidence="6">
    <location>
        <begin position="119"/>
        <end position="140"/>
    </location>
</feature>
<accession>A0A1U9K160</accession>
<dbReference type="InterPro" id="IPR011701">
    <property type="entry name" value="MFS"/>
</dbReference>
<feature type="transmembrane region" description="Helical" evidence="6">
    <location>
        <begin position="411"/>
        <end position="430"/>
    </location>
</feature>
<dbReference type="CDD" id="cd17319">
    <property type="entry name" value="MFS_ExuT_GudP_like"/>
    <property type="match status" value="1"/>
</dbReference>
<name>A0A1U9K160_9BURK</name>
<dbReference type="GO" id="GO:0022857">
    <property type="term" value="F:transmembrane transporter activity"/>
    <property type="evidence" value="ECO:0007669"/>
    <property type="project" value="InterPro"/>
</dbReference>
<evidence type="ECO:0000256" key="1">
    <source>
        <dbReference type="ARBA" id="ARBA00004141"/>
    </source>
</evidence>
<dbReference type="Pfam" id="PF07690">
    <property type="entry name" value="MFS_1"/>
    <property type="match status" value="1"/>
</dbReference>
<dbReference type="Proteomes" id="UP000189369">
    <property type="component" value="Chromosome"/>
</dbReference>
<feature type="transmembrane region" description="Helical" evidence="6">
    <location>
        <begin position="24"/>
        <end position="42"/>
    </location>
</feature>
<dbReference type="SUPFAM" id="SSF103473">
    <property type="entry name" value="MFS general substrate transporter"/>
    <property type="match status" value="1"/>
</dbReference>
<evidence type="ECO:0000313" key="8">
    <source>
        <dbReference type="EMBL" id="AQS51766.1"/>
    </source>
</evidence>
<keyword evidence="4 6" id="KW-1133">Transmembrane helix</keyword>
<dbReference type="FunFam" id="1.20.1250.20:FF:000018">
    <property type="entry name" value="MFS transporter permease"/>
    <property type="match status" value="1"/>
</dbReference>
<feature type="transmembrane region" description="Helical" evidence="6">
    <location>
        <begin position="320"/>
        <end position="339"/>
    </location>
</feature>
<proteinExistence type="predicted"/>
<feature type="domain" description="Major facilitator superfamily (MFS) profile" evidence="7">
    <location>
        <begin position="28"/>
        <end position="435"/>
    </location>
</feature>
<evidence type="ECO:0000256" key="2">
    <source>
        <dbReference type="ARBA" id="ARBA00022448"/>
    </source>
</evidence>
<dbReference type="EMBL" id="CP019697">
    <property type="protein sequence ID" value="AQS51766.1"/>
    <property type="molecule type" value="Genomic_DNA"/>
</dbReference>
<sequence>MQTQAALGSAPHASGHNQELYKKIVWKLIPFLCFCYLAAYLDRINVGFAKLQMLEDLQFSETIYGLGAGLFFVGYILFEVPSNLALEKVGARVWIARIMISWGILSGLTMLVTTPTQFYIVRFLLGAAEAGFLPGVLYYLTTWFPTYRRGKIIALFMLGLPLSSVIGGPISGWIMGHFHGLNGWHGWQWLFFLEAIPSILLGILTFWALPDHYEKAKWLSAEEKALLKKDLDADDREGKHSKSSFKDGFFNLKVWMLGSIDFSILLGAYAIGFWMPTFIRNAGVMDTFHIGLLTAIPSIAGVFGMLFVGASSDRHRERRWHLCIPLLIGAAALTVSTFFGGNLVMTVVCFTVASCALLGAVPVFFSVPATFLKGTAAATGFALACSLANIAGLVSNSLMGIATDLTGTSHAALWFFAACLVFNAFLALAFPAKLVNR</sequence>
<evidence type="ECO:0000256" key="5">
    <source>
        <dbReference type="ARBA" id="ARBA00023136"/>
    </source>
</evidence>
<feature type="transmembrane region" description="Helical" evidence="6">
    <location>
        <begin position="254"/>
        <end position="275"/>
    </location>
</feature>
<dbReference type="PANTHER" id="PTHR43791">
    <property type="entry name" value="PERMEASE-RELATED"/>
    <property type="match status" value="1"/>
</dbReference>
<dbReference type="InterPro" id="IPR036259">
    <property type="entry name" value="MFS_trans_sf"/>
</dbReference>
<reference evidence="8 11" key="1">
    <citation type="submission" date="2017-01" db="EMBL/GenBank/DDBJ databases">
        <title>Complete Genome Sequence of Paenalcaligenes hominis, Isolated from a paraplegic Patient with neurogenic bladder.</title>
        <authorList>
            <person name="Mukhopadhyay R."/>
            <person name="Joaquin J."/>
            <person name="Hogue R."/>
            <person name="Kilaru A."/>
            <person name="Jospin G."/>
            <person name="Mars K."/>
            <person name="Eisen J.A."/>
            <person name="Chaturvedi V."/>
        </authorList>
    </citation>
    <scope>NUCLEOTIDE SEQUENCE [LARGE SCALE GENOMIC DNA]</scope>
    <source>
        <strain evidence="8 11">15S00501</strain>
    </source>
</reference>
<dbReference type="EMBL" id="DYTQ01000080">
    <property type="protein sequence ID" value="HJH24276.1"/>
    <property type="molecule type" value="Genomic_DNA"/>
</dbReference>
<keyword evidence="5 6" id="KW-0472">Membrane</keyword>
<dbReference type="Gene3D" id="1.20.1250.20">
    <property type="entry name" value="MFS general substrate transporter like domains"/>
    <property type="match status" value="2"/>
</dbReference>
<feature type="transmembrane region" description="Helical" evidence="6">
    <location>
        <begin position="287"/>
        <end position="308"/>
    </location>
</feature>
<dbReference type="Proteomes" id="UP000783934">
    <property type="component" value="Unassembled WGS sequence"/>
</dbReference>
<feature type="transmembrane region" description="Helical" evidence="6">
    <location>
        <begin position="345"/>
        <end position="365"/>
    </location>
</feature>
<evidence type="ECO:0000259" key="7">
    <source>
        <dbReference type="PROSITE" id="PS50850"/>
    </source>
</evidence>
<reference evidence="9" key="3">
    <citation type="journal article" date="2021" name="PeerJ">
        <title>Extensive microbial diversity within the chicken gut microbiome revealed by metagenomics and culture.</title>
        <authorList>
            <person name="Gilroy R."/>
            <person name="Ravi A."/>
            <person name="Getino M."/>
            <person name="Pursley I."/>
            <person name="Horton D.L."/>
            <person name="Alikhan N.F."/>
            <person name="Baker D."/>
            <person name="Gharbi K."/>
            <person name="Hall N."/>
            <person name="Watson M."/>
            <person name="Adriaenssens E.M."/>
            <person name="Foster-Nyarko E."/>
            <person name="Jarju S."/>
            <person name="Secka A."/>
            <person name="Antonio M."/>
            <person name="Oren A."/>
            <person name="Chaudhuri R.R."/>
            <person name="La Ragione R."/>
            <person name="Hildebrand F."/>
            <person name="Pallen M.J."/>
        </authorList>
    </citation>
    <scope>NUCLEOTIDE SEQUENCE</scope>
    <source>
        <strain evidence="9">CHK175-13533</strain>
    </source>
</reference>
<gene>
    <name evidence="10" type="ORF">GGR41_001290</name>
    <name evidence="9" type="ORF">K8U84_06960</name>
    <name evidence="8" type="ORF">PAEH1_09685</name>
</gene>
<evidence type="ECO:0000313" key="11">
    <source>
        <dbReference type="Proteomes" id="UP000189369"/>
    </source>
</evidence>
<dbReference type="KEGG" id="phn:PAEH1_09685"/>
<reference evidence="9" key="4">
    <citation type="submission" date="2021-09" db="EMBL/GenBank/DDBJ databases">
        <authorList>
            <person name="Gilroy R."/>
        </authorList>
    </citation>
    <scope>NUCLEOTIDE SEQUENCE</scope>
    <source>
        <strain evidence="9">CHK175-13533</strain>
    </source>
</reference>
<keyword evidence="3 6" id="KW-0812">Transmembrane</keyword>
<feature type="transmembrane region" description="Helical" evidence="6">
    <location>
        <begin position="94"/>
        <end position="113"/>
    </location>
</feature>
<feature type="transmembrane region" description="Helical" evidence="6">
    <location>
        <begin position="377"/>
        <end position="399"/>
    </location>
</feature>
<dbReference type="EMBL" id="JAATIZ010000002">
    <property type="protein sequence ID" value="NJB65061.1"/>
    <property type="molecule type" value="Genomic_DNA"/>
</dbReference>
<dbReference type="Proteomes" id="UP000700248">
    <property type="component" value="Unassembled WGS sequence"/>
</dbReference>
<organism evidence="8 11">
    <name type="scientific">Paenalcaligenes hominis</name>
    <dbReference type="NCBI Taxonomy" id="643674"/>
    <lineage>
        <taxon>Bacteria</taxon>
        <taxon>Pseudomonadati</taxon>
        <taxon>Pseudomonadota</taxon>
        <taxon>Betaproteobacteria</taxon>
        <taxon>Burkholderiales</taxon>
        <taxon>Alcaligenaceae</taxon>
        <taxon>Paenalcaligenes</taxon>
    </lineage>
</organism>
<evidence type="ECO:0000256" key="4">
    <source>
        <dbReference type="ARBA" id="ARBA00022989"/>
    </source>
</evidence>
<comment type="subcellular location">
    <subcellularLocation>
        <location evidence="1">Membrane</location>
        <topology evidence="1">Multi-pass membrane protein</topology>
    </subcellularLocation>
</comment>
<evidence type="ECO:0000313" key="10">
    <source>
        <dbReference type="EMBL" id="NJB65061.1"/>
    </source>
</evidence>
<dbReference type="InterPro" id="IPR020846">
    <property type="entry name" value="MFS_dom"/>
</dbReference>
<evidence type="ECO:0000313" key="9">
    <source>
        <dbReference type="EMBL" id="HJH24276.1"/>
    </source>
</evidence>
<dbReference type="PANTHER" id="PTHR43791:SF36">
    <property type="entry name" value="TRANSPORTER, PUTATIVE (AFU_ORTHOLOGUE AFUA_6G08340)-RELATED"/>
    <property type="match status" value="1"/>
</dbReference>
<evidence type="ECO:0000256" key="6">
    <source>
        <dbReference type="SAM" id="Phobius"/>
    </source>
</evidence>
<protein>
    <submittedName>
        <fullName evidence="10">MFS family permease</fullName>
    </submittedName>
    <submittedName>
        <fullName evidence="8">MFS transporter</fullName>
    </submittedName>
</protein>
<keyword evidence="12" id="KW-1185">Reference proteome</keyword>
<dbReference type="OrthoDB" id="5441967at2"/>
<dbReference type="AlphaFoldDB" id="A0A1U9K160"/>
<evidence type="ECO:0000256" key="3">
    <source>
        <dbReference type="ARBA" id="ARBA00022692"/>
    </source>
</evidence>
<evidence type="ECO:0000313" key="12">
    <source>
        <dbReference type="Proteomes" id="UP000783934"/>
    </source>
</evidence>